<dbReference type="Proteomes" id="UP001524944">
    <property type="component" value="Unassembled WGS sequence"/>
</dbReference>
<organism evidence="5 6">
    <name type="scientific">Dehalobacterium formicoaceticum</name>
    <dbReference type="NCBI Taxonomy" id="51515"/>
    <lineage>
        <taxon>Bacteria</taxon>
        <taxon>Bacillati</taxon>
        <taxon>Bacillota</taxon>
        <taxon>Clostridia</taxon>
        <taxon>Eubacteriales</taxon>
        <taxon>Peptococcaceae</taxon>
        <taxon>Dehalobacterium</taxon>
    </lineage>
</organism>
<comment type="caution">
    <text evidence="5">The sequence shown here is derived from an EMBL/GenBank/DDBJ whole genome shotgun (WGS) entry which is preliminary data.</text>
</comment>
<dbReference type="EMBL" id="JANPWE010000001">
    <property type="protein sequence ID" value="MCR6544519.1"/>
    <property type="molecule type" value="Genomic_DNA"/>
</dbReference>
<keyword evidence="1" id="KW-0805">Transcription regulation</keyword>
<dbReference type="SMART" id="SM00342">
    <property type="entry name" value="HTH_ARAC"/>
    <property type="match status" value="1"/>
</dbReference>
<dbReference type="SUPFAM" id="SSF46689">
    <property type="entry name" value="Homeodomain-like"/>
    <property type="match status" value="2"/>
</dbReference>
<dbReference type="Pfam" id="PF12833">
    <property type="entry name" value="HTH_18"/>
    <property type="match status" value="1"/>
</dbReference>
<gene>
    <name evidence="5" type="ORF">NVS47_03155</name>
</gene>
<dbReference type="PANTHER" id="PTHR43280">
    <property type="entry name" value="ARAC-FAMILY TRANSCRIPTIONAL REGULATOR"/>
    <property type="match status" value="1"/>
</dbReference>
<dbReference type="InterPro" id="IPR009057">
    <property type="entry name" value="Homeodomain-like_sf"/>
</dbReference>
<dbReference type="Pfam" id="PF10114">
    <property type="entry name" value="PocR"/>
    <property type="match status" value="1"/>
</dbReference>
<dbReference type="InterPro" id="IPR018060">
    <property type="entry name" value="HTH_AraC"/>
</dbReference>
<evidence type="ECO:0000259" key="4">
    <source>
        <dbReference type="PROSITE" id="PS01124"/>
    </source>
</evidence>
<dbReference type="InterPro" id="IPR018771">
    <property type="entry name" value="PocR_dom"/>
</dbReference>
<dbReference type="RefSeq" id="WP_089609981.1">
    <property type="nucleotide sequence ID" value="NZ_CP022121.1"/>
</dbReference>
<name>A0ABT1Y0Y1_9FIRM</name>
<keyword evidence="3" id="KW-0804">Transcription</keyword>
<evidence type="ECO:0000256" key="2">
    <source>
        <dbReference type="ARBA" id="ARBA00023125"/>
    </source>
</evidence>
<dbReference type="PROSITE" id="PS00041">
    <property type="entry name" value="HTH_ARAC_FAMILY_1"/>
    <property type="match status" value="1"/>
</dbReference>
<feature type="domain" description="HTH araC/xylS-type" evidence="4">
    <location>
        <begin position="333"/>
        <end position="432"/>
    </location>
</feature>
<dbReference type="InterPro" id="IPR020449">
    <property type="entry name" value="Tscrpt_reg_AraC-type_HTH"/>
</dbReference>
<accession>A0ABT1Y0Y1</accession>
<sequence length="437" mass="49442">MLGLTISEQVNDVNMDTLADSNLQYLLNSFAVATDLPVSATDINGNCILSAQGTEQNFCTFIKGSCESKRCQETYKEAGKQAAKWREPYIFQCHAGLTIWVCPVYDKNQHIANLTGGRVLMWQQDDYFYQEINSLASKLQLNPETLLSKVQELKIATPSQVQSAANLLSVTATYLSRGGSQLMNEQRKLRQVSSWLWNKNHRQKDLSFQEQDASRHSMLELEGKLIQDIRSGDSANARKNLEQLVFKAFLLSKGHLETLKGLCMGFTSQLIRLSTENGPICDNSNKIAFPKLGELEDADTPEKVMLWLLNTGNSYIEQFSAQNPAGIGNEIIQKAIAYIQKNFSLPELCLTEIAQACFVSSSYLSRLFKKEKGYSIIEHINRVRIRQAKLLLQTPEATIMEVAHQVGYNDRSYFNRVFKQITGVNPRDYRHQFELVV</sequence>
<keyword evidence="2" id="KW-0238">DNA-binding</keyword>
<dbReference type="InterPro" id="IPR018062">
    <property type="entry name" value="HTH_AraC-typ_CS"/>
</dbReference>
<proteinExistence type="predicted"/>
<evidence type="ECO:0000313" key="5">
    <source>
        <dbReference type="EMBL" id="MCR6544519.1"/>
    </source>
</evidence>
<evidence type="ECO:0000313" key="6">
    <source>
        <dbReference type="Proteomes" id="UP001524944"/>
    </source>
</evidence>
<dbReference type="PROSITE" id="PS01124">
    <property type="entry name" value="HTH_ARAC_FAMILY_2"/>
    <property type="match status" value="1"/>
</dbReference>
<evidence type="ECO:0000256" key="1">
    <source>
        <dbReference type="ARBA" id="ARBA00023015"/>
    </source>
</evidence>
<reference evidence="5 6" key="1">
    <citation type="submission" date="2022-08" db="EMBL/GenBank/DDBJ databases">
        <title>Proteogenomics of the novel Dehalobacterium formicoaceticum strain EZ94 highlights a key role of methyltransferases during anaerobic dichloromethane degradation.</title>
        <authorList>
            <person name="Wasmund K."/>
        </authorList>
    </citation>
    <scope>NUCLEOTIDE SEQUENCE [LARGE SCALE GENOMIC DNA]</scope>
    <source>
        <strain evidence="5 6">EZ94</strain>
    </source>
</reference>
<protein>
    <submittedName>
        <fullName evidence="5">PocR ligand-binding domain-containing protein</fullName>
    </submittedName>
</protein>
<dbReference type="PANTHER" id="PTHR43280:SF2">
    <property type="entry name" value="HTH-TYPE TRANSCRIPTIONAL REGULATOR EXSA"/>
    <property type="match status" value="1"/>
</dbReference>
<evidence type="ECO:0000256" key="3">
    <source>
        <dbReference type="ARBA" id="ARBA00023163"/>
    </source>
</evidence>
<dbReference type="Gene3D" id="1.10.10.60">
    <property type="entry name" value="Homeodomain-like"/>
    <property type="match status" value="2"/>
</dbReference>
<dbReference type="PRINTS" id="PR00032">
    <property type="entry name" value="HTHARAC"/>
</dbReference>
<keyword evidence="6" id="KW-1185">Reference proteome</keyword>